<reference evidence="1 2" key="1">
    <citation type="submission" date="2014-04" db="EMBL/GenBank/DDBJ databases">
        <authorList>
            <consortium name="DOE Joint Genome Institute"/>
            <person name="Kuo A."/>
            <person name="Ruytinx J."/>
            <person name="Rineau F."/>
            <person name="Colpaert J."/>
            <person name="Kohler A."/>
            <person name="Nagy L.G."/>
            <person name="Floudas D."/>
            <person name="Copeland A."/>
            <person name="Barry K.W."/>
            <person name="Cichocki N."/>
            <person name="Veneault-Fourrey C."/>
            <person name="LaButti K."/>
            <person name="Lindquist E.A."/>
            <person name="Lipzen A."/>
            <person name="Lundell T."/>
            <person name="Morin E."/>
            <person name="Murat C."/>
            <person name="Sun H."/>
            <person name="Tunlid A."/>
            <person name="Henrissat B."/>
            <person name="Grigoriev I.V."/>
            <person name="Hibbett D.S."/>
            <person name="Martin F."/>
            <person name="Nordberg H.P."/>
            <person name="Cantor M.N."/>
            <person name="Hua S.X."/>
        </authorList>
    </citation>
    <scope>NUCLEOTIDE SEQUENCE [LARGE SCALE GENOMIC DNA]</scope>
    <source>
        <strain evidence="1 2">UH-Slu-Lm8-n1</strain>
    </source>
</reference>
<keyword evidence="2" id="KW-1185">Reference proteome</keyword>
<dbReference type="EMBL" id="KN835140">
    <property type="protein sequence ID" value="KIK48103.1"/>
    <property type="molecule type" value="Genomic_DNA"/>
</dbReference>
<protein>
    <recommendedName>
        <fullName evidence="3">Heterokaryon incompatibility domain-containing protein</fullName>
    </recommendedName>
</protein>
<organism evidence="1 2">
    <name type="scientific">Suillus luteus UH-Slu-Lm8-n1</name>
    <dbReference type="NCBI Taxonomy" id="930992"/>
    <lineage>
        <taxon>Eukaryota</taxon>
        <taxon>Fungi</taxon>
        <taxon>Dikarya</taxon>
        <taxon>Basidiomycota</taxon>
        <taxon>Agaricomycotina</taxon>
        <taxon>Agaricomycetes</taxon>
        <taxon>Agaricomycetidae</taxon>
        <taxon>Boletales</taxon>
        <taxon>Suillineae</taxon>
        <taxon>Suillaceae</taxon>
        <taxon>Suillus</taxon>
    </lineage>
</organism>
<evidence type="ECO:0000313" key="2">
    <source>
        <dbReference type="Proteomes" id="UP000054485"/>
    </source>
</evidence>
<dbReference type="InParanoid" id="A0A0D0BZ91"/>
<accession>A0A0D0BZ91</accession>
<gene>
    <name evidence="1" type="ORF">CY34DRAFT_33704</name>
</gene>
<feature type="non-terminal residue" evidence="1">
    <location>
        <position position="1"/>
    </location>
</feature>
<evidence type="ECO:0008006" key="3">
    <source>
        <dbReference type="Google" id="ProtNLM"/>
    </source>
</evidence>
<feature type="non-terminal residue" evidence="1">
    <location>
        <position position="53"/>
    </location>
</feature>
<dbReference type="AlphaFoldDB" id="A0A0D0BZ91"/>
<dbReference type="HOGENOM" id="CLU_3074550_0_0_1"/>
<dbReference type="Proteomes" id="UP000054485">
    <property type="component" value="Unassembled WGS sequence"/>
</dbReference>
<evidence type="ECO:0000313" key="1">
    <source>
        <dbReference type="EMBL" id="KIK48103.1"/>
    </source>
</evidence>
<proteinExistence type="predicted"/>
<dbReference type="OrthoDB" id="2681076at2759"/>
<name>A0A0D0BZ91_9AGAM</name>
<reference evidence="2" key="2">
    <citation type="submission" date="2015-01" db="EMBL/GenBank/DDBJ databases">
        <title>Evolutionary Origins and Diversification of the Mycorrhizal Mutualists.</title>
        <authorList>
            <consortium name="DOE Joint Genome Institute"/>
            <consortium name="Mycorrhizal Genomics Consortium"/>
            <person name="Kohler A."/>
            <person name="Kuo A."/>
            <person name="Nagy L.G."/>
            <person name="Floudas D."/>
            <person name="Copeland A."/>
            <person name="Barry K.W."/>
            <person name="Cichocki N."/>
            <person name="Veneault-Fourrey C."/>
            <person name="LaButti K."/>
            <person name="Lindquist E.A."/>
            <person name="Lipzen A."/>
            <person name="Lundell T."/>
            <person name="Morin E."/>
            <person name="Murat C."/>
            <person name="Riley R."/>
            <person name="Ohm R."/>
            <person name="Sun H."/>
            <person name="Tunlid A."/>
            <person name="Henrissat B."/>
            <person name="Grigoriev I.V."/>
            <person name="Hibbett D.S."/>
            <person name="Martin F."/>
        </authorList>
    </citation>
    <scope>NUCLEOTIDE SEQUENCE [LARGE SCALE GENOMIC DNA]</scope>
    <source>
        <strain evidence="2">UH-Slu-Lm8-n1</strain>
    </source>
</reference>
<sequence>DIKDKAMYELSELSGIVIVQSFCKIARTAEYGWPGMDTCCIDENSNTELQESI</sequence>